<feature type="transmembrane region" description="Helical" evidence="5">
    <location>
        <begin position="287"/>
        <end position="309"/>
    </location>
</feature>
<dbReference type="InterPro" id="IPR020846">
    <property type="entry name" value="MFS_dom"/>
</dbReference>
<evidence type="ECO:0000259" key="6">
    <source>
        <dbReference type="PROSITE" id="PS50850"/>
    </source>
</evidence>
<evidence type="ECO:0000256" key="3">
    <source>
        <dbReference type="ARBA" id="ARBA00022989"/>
    </source>
</evidence>
<comment type="caution">
    <text evidence="7">The sequence shown here is derived from an EMBL/GenBank/DDBJ whole genome shotgun (WGS) entry which is preliminary data.</text>
</comment>
<dbReference type="PROSITE" id="PS50850">
    <property type="entry name" value="MFS"/>
    <property type="match status" value="1"/>
</dbReference>
<feature type="transmembrane region" description="Helical" evidence="5">
    <location>
        <begin position="371"/>
        <end position="388"/>
    </location>
</feature>
<dbReference type="InterPro" id="IPR011701">
    <property type="entry name" value="MFS"/>
</dbReference>
<name>A0ABW3YD12_9ACTN</name>
<evidence type="ECO:0000256" key="5">
    <source>
        <dbReference type="SAM" id="Phobius"/>
    </source>
</evidence>
<protein>
    <submittedName>
        <fullName evidence="7">MFS transporter</fullName>
    </submittedName>
</protein>
<dbReference type="RefSeq" id="WP_377569677.1">
    <property type="nucleotide sequence ID" value="NZ_JBHTMP010000012.1"/>
</dbReference>
<dbReference type="InterPro" id="IPR036259">
    <property type="entry name" value="MFS_trans_sf"/>
</dbReference>
<reference evidence="8" key="1">
    <citation type="journal article" date="2019" name="Int. J. Syst. Evol. Microbiol.">
        <title>The Global Catalogue of Microorganisms (GCM) 10K type strain sequencing project: providing services to taxonomists for standard genome sequencing and annotation.</title>
        <authorList>
            <consortium name="The Broad Institute Genomics Platform"/>
            <consortium name="The Broad Institute Genome Sequencing Center for Infectious Disease"/>
            <person name="Wu L."/>
            <person name="Ma J."/>
        </authorList>
    </citation>
    <scope>NUCLEOTIDE SEQUENCE [LARGE SCALE GENOMIC DNA]</scope>
    <source>
        <strain evidence="8">JCM 31037</strain>
    </source>
</reference>
<dbReference type="PANTHER" id="PTHR23514:SF13">
    <property type="entry name" value="INNER MEMBRANE PROTEIN YBJJ"/>
    <property type="match status" value="1"/>
</dbReference>
<keyword evidence="3 5" id="KW-1133">Transmembrane helix</keyword>
<evidence type="ECO:0000313" key="7">
    <source>
        <dbReference type="EMBL" id="MFD1321542.1"/>
    </source>
</evidence>
<dbReference type="Gene3D" id="1.20.1250.20">
    <property type="entry name" value="MFS general substrate transporter like domains"/>
    <property type="match status" value="2"/>
</dbReference>
<evidence type="ECO:0000256" key="4">
    <source>
        <dbReference type="ARBA" id="ARBA00023136"/>
    </source>
</evidence>
<sequence>MTIDLGGHTVRAWRNAIFAIFALTGIGLSSWVSRTPAVRDALDASTARMGWIIFGLAAGSIVGLTTSSHVLARIGGRRTILIALLLASVGLAVVGIGALATATAIVITGLALFGAGYGLCDVAMNVEGAANEHALDRTIMPLFHASFSVGTMIGAGLGTIAEFTRVPVIVHLGLVAVVIAGTTVVTVRFLPRNAGEQDPEQADEEPVSPRTRLAVWREPRTLLIGVIVLGLAFAEGSANDWLTLAMVDGHDVSNAIGSLVFGIFVAAMTLGRIVGVKLLDTYGRVRVLLASAACAVTGLAIVIFVPSATVATAGVVLWGLGSALGFPVGLSAAADEPRLSAARVSVVATIGYVAFLAGPPALGFLGERVGLLHAFIAVLVFAALAGLASPAARPIGTQTPHER</sequence>
<feature type="transmembrane region" description="Helical" evidence="5">
    <location>
        <begin position="12"/>
        <end position="31"/>
    </location>
</feature>
<dbReference type="PANTHER" id="PTHR23514">
    <property type="entry name" value="BYPASS OF STOP CODON PROTEIN 6"/>
    <property type="match status" value="1"/>
</dbReference>
<evidence type="ECO:0000313" key="8">
    <source>
        <dbReference type="Proteomes" id="UP001597260"/>
    </source>
</evidence>
<feature type="transmembrane region" description="Helical" evidence="5">
    <location>
        <begin position="346"/>
        <end position="365"/>
    </location>
</feature>
<feature type="transmembrane region" description="Helical" evidence="5">
    <location>
        <begin position="222"/>
        <end position="243"/>
    </location>
</feature>
<feature type="transmembrane region" description="Helical" evidence="5">
    <location>
        <begin position="255"/>
        <end position="275"/>
    </location>
</feature>
<feature type="transmembrane region" description="Helical" evidence="5">
    <location>
        <begin position="105"/>
        <end position="126"/>
    </location>
</feature>
<gene>
    <name evidence="7" type="ORF">ACFQ4H_10620</name>
</gene>
<dbReference type="Proteomes" id="UP001597260">
    <property type="component" value="Unassembled WGS sequence"/>
</dbReference>
<evidence type="ECO:0000256" key="1">
    <source>
        <dbReference type="ARBA" id="ARBA00004651"/>
    </source>
</evidence>
<dbReference type="InterPro" id="IPR051788">
    <property type="entry name" value="MFS_Transporter"/>
</dbReference>
<dbReference type="SUPFAM" id="SSF103473">
    <property type="entry name" value="MFS general substrate transporter"/>
    <property type="match status" value="1"/>
</dbReference>
<keyword evidence="2 5" id="KW-0812">Transmembrane</keyword>
<dbReference type="Pfam" id="PF07690">
    <property type="entry name" value="MFS_1"/>
    <property type="match status" value="1"/>
</dbReference>
<dbReference type="EMBL" id="JBHTMP010000012">
    <property type="protein sequence ID" value="MFD1321542.1"/>
    <property type="molecule type" value="Genomic_DNA"/>
</dbReference>
<feature type="transmembrane region" description="Helical" evidence="5">
    <location>
        <begin position="315"/>
        <end position="334"/>
    </location>
</feature>
<feature type="domain" description="Major facilitator superfamily (MFS) profile" evidence="6">
    <location>
        <begin position="1"/>
        <end position="397"/>
    </location>
</feature>
<dbReference type="CDD" id="cd17393">
    <property type="entry name" value="MFS_MosC_like"/>
    <property type="match status" value="1"/>
</dbReference>
<keyword evidence="4 5" id="KW-0472">Membrane</keyword>
<organism evidence="7 8">
    <name type="scientific">Micromonospora sonneratiae</name>
    <dbReference type="NCBI Taxonomy" id="1184706"/>
    <lineage>
        <taxon>Bacteria</taxon>
        <taxon>Bacillati</taxon>
        <taxon>Actinomycetota</taxon>
        <taxon>Actinomycetes</taxon>
        <taxon>Micromonosporales</taxon>
        <taxon>Micromonosporaceae</taxon>
        <taxon>Micromonospora</taxon>
    </lineage>
</organism>
<feature type="transmembrane region" description="Helical" evidence="5">
    <location>
        <begin position="169"/>
        <end position="190"/>
    </location>
</feature>
<proteinExistence type="predicted"/>
<comment type="subcellular location">
    <subcellularLocation>
        <location evidence="1">Cell membrane</location>
        <topology evidence="1">Multi-pass membrane protein</topology>
    </subcellularLocation>
</comment>
<keyword evidence="8" id="KW-1185">Reference proteome</keyword>
<feature type="transmembrane region" description="Helical" evidence="5">
    <location>
        <begin position="51"/>
        <end position="72"/>
    </location>
</feature>
<accession>A0ABW3YD12</accession>
<feature type="transmembrane region" description="Helical" evidence="5">
    <location>
        <begin position="79"/>
        <end position="99"/>
    </location>
</feature>
<evidence type="ECO:0000256" key="2">
    <source>
        <dbReference type="ARBA" id="ARBA00022692"/>
    </source>
</evidence>
<feature type="transmembrane region" description="Helical" evidence="5">
    <location>
        <begin position="138"/>
        <end position="157"/>
    </location>
</feature>